<dbReference type="EMBL" id="BAABCA010000001">
    <property type="protein sequence ID" value="GAA4231976.1"/>
    <property type="molecule type" value="Genomic_DNA"/>
</dbReference>
<keyword evidence="3" id="KW-1185">Reference proteome</keyword>
<dbReference type="RefSeq" id="WP_344786552.1">
    <property type="nucleotide sequence ID" value="NZ_BAABCA010000001.1"/>
</dbReference>
<protein>
    <submittedName>
        <fullName evidence="2">Polysaccharide pyruvyl transferase family protein</fullName>
    </submittedName>
</protein>
<keyword evidence="2" id="KW-0808">Transferase</keyword>
<evidence type="ECO:0000313" key="2">
    <source>
        <dbReference type="EMBL" id="GAA4231976.1"/>
    </source>
</evidence>
<gene>
    <name evidence="2" type="ORF">GCM10022291_05640</name>
</gene>
<name>A0ABP8C1J3_9FLAO</name>
<dbReference type="GO" id="GO:0016740">
    <property type="term" value="F:transferase activity"/>
    <property type="evidence" value="ECO:0007669"/>
    <property type="project" value="UniProtKB-KW"/>
</dbReference>
<dbReference type="InterPro" id="IPR007345">
    <property type="entry name" value="Polysacch_pyruvyl_Trfase"/>
</dbReference>
<evidence type="ECO:0000313" key="3">
    <source>
        <dbReference type="Proteomes" id="UP001501496"/>
    </source>
</evidence>
<proteinExistence type="predicted"/>
<accession>A0ABP8C1J3</accession>
<sequence>MISTLKKMVSIDAKIKMHLFYHQFKKIEQFSLKIDNLEAKQIYIFLAADYGNLGDVAITYAQSEYLKQHFPDYIVTEIPISQTTEGLALVKKVIKKGDIVTTVGGGNMGDLYPLIEAFRQAVISNLKGNKIISFPQTIDFNTSKAGQNALNKCVKIYSSHPDLTLIAREHKTFDYFKKHFPKNKVILTPDIVLSLNRTEPTYNRKGVLICLRNDKEKKLDASQEKTLKNYFNTQFTSVKERDTHIGGKELSFTAKISALNSIWDDFRKAELIVTDRLHGMIFSYITGTPVLVFLNNNHKVKSSYFWIKSAPHVRLMEEFSMDKIEDAIKDLKSIDKAVTLKNMLPLYTEITKSVNL</sequence>
<dbReference type="Proteomes" id="UP001501496">
    <property type="component" value="Unassembled WGS sequence"/>
</dbReference>
<comment type="caution">
    <text evidence="2">The sequence shown here is derived from an EMBL/GenBank/DDBJ whole genome shotgun (WGS) entry which is preliminary data.</text>
</comment>
<feature type="domain" description="Polysaccharide pyruvyl transferase" evidence="1">
    <location>
        <begin position="52"/>
        <end position="296"/>
    </location>
</feature>
<organism evidence="2 3">
    <name type="scientific">Postechiella marina</name>
    <dbReference type="NCBI Taxonomy" id="943941"/>
    <lineage>
        <taxon>Bacteria</taxon>
        <taxon>Pseudomonadati</taxon>
        <taxon>Bacteroidota</taxon>
        <taxon>Flavobacteriia</taxon>
        <taxon>Flavobacteriales</taxon>
        <taxon>Flavobacteriaceae</taxon>
        <taxon>Postechiella</taxon>
    </lineage>
</organism>
<reference evidence="3" key="1">
    <citation type="journal article" date="2019" name="Int. J. Syst. Evol. Microbiol.">
        <title>The Global Catalogue of Microorganisms (GCM) 10K type strain sequencing project: providing services to taxonomists for standard genome sequencing and annotation.</title>
        <authorList>
            <consortium name="The Broad Institute Genomics Platform"/>
            <consortium name="The Broad Institute Genome Sequencing Center for Infectious Disease"/>
            <person name="Wu L."/>
            <person name="Ma J."/>
        </authorList>
    </citation>
    <scope>NUCLEOTIDE SEQUENCE [LARGE SCALE GENOMIC DNA]</scope>
    <source>
        <strain evidence="3">JCM 17630</strain>
    </source>
</reference>
<evidence type="ECO:0000259" key="1">
    <source>
        <dbReference type="Pfam" id="PF04230"/>
    </source>
</evidence>
<dbReference type="Pfam" id="PF04230">
    <property type="entry name" value="PS_pyruv_trans"/>
    <property type="match status" value="1"/>
</dbReference>